<keyword evidence="8" id="KW-0614">Plasmid</keyword>
<keyword evidence="3" id="KW-1003">Cell membrane</keyword>
<dbReference type="CDD" id="cd01127">
    <property type="entry name" value="TrwB_TraG_TraD_VirD4"/>
    <property type="match status" value="1"/>
</dbReference>
<feature type="transmembrane region" description="Helical" evidence="7">
    <location>
        <begin position="12"/>
        <end position="32"/>
    </location>
</feature>
<reference evidence="8" key="1">
    <citation type="submission" date="2015-06" db="EMBL/GenBank/DDBJ databases">
        <authorList>
            <person name="Joergensen T."/>
        </authorList>
    </citation>
    <scope>NUCLEOTIDE SEQUENCE</scope>
    <source>
        <plasmid evidence="8">pRGRH0180</plasmid>
    </source>
</reference>
<sequence>MKEGGIGKGMGCSSVLMLPVVLFLVIIPFFMLKTVWLYITEGRFANAIFTLVCTCLLLCAYYGGFVLLRKFMGRDKKTKNAKPRDPNAVQLYTTRGNIVLNNPFRGVFVLGAAGSGKSESVGVPLLGQFIEHNYAGIVYDFKFPTLANDVEAFVKAKSARLRHFYLDFNNPLRSYRVNPLNPKYLPNTSYAREYAQAIVANLLKESIKKPDFWTRSATDLLTACIWYLREERPDICDLPHVFAMITSNDVDLLNLLQTNTQTAQMTMSIYNAMQRKADGQVSGVIGTLQGAIAQLNTPELMYIFSGDDFSLNVNDPQNPIVLTVGSYPTLTQTFAPLCSLVITVATKLMNQPAKAPSFVLLDEAPTIFVPNLEVLPNTGRSNKVATVLMCQDLAQLTDGYGREKADVLFASCNTHFYGRVASSVTADILSKQFGKTDKVYTTASEGGKGLQGFIMPHKTKSETVQERDVMKSATFLQMGVGEFAGIAVESNVTQFRRKFLQANRPAAQPLSTPPASRYVSLSDYYQTVRNDIDQLLG</sequence>
<dbReference type="InterPro" id="IPR003688">
    <property type="entry name" value="TraG/VirD4"/>
</dbReference>
<keyword evidence="4 7" id="KW-0812">Transmembrane</keyword>
<dbReference type="EMBL" id="LN852865">
    <property type="protein sequence ID" value="CRY94128.1"/>
    <property type="molecule type" value="Genomic_DNA"/>
</dbReference>
<keyword evidence="6 7" id="KW-0472">Membrane</keyword>
<dbReference type="PANTHER" id="PTHR37937">
    <property type="entry name" value="CONJUGATIVE TRANSFER: DNA TRANSPORT"/>
    <property type="match status" value="1"/>
</dbReference>
<proteinExistence type="inferred from homology"/>
<dbReference type="PANTHER" id="PTHR37937:SF1">
    <property type="entry name" value="CONJUGATIVE TRANSFER: DNA TRANSPORT"/>
    <property type="match status" value="1"/>
</dbReference>
<evidence type="ECO:0000256" key="6">
    <source>
        <dbReference type="ARBA" id="ARBA00023136"/>
    </source>
</evidence>
<geneLocation type="plasmid" evidence="8">
    <name>pRGRH0180</name>
</geneLocation>
<dbReference type="InterPro" id="IPR051539">
    <property type="entry name" value="T4SS-coupling_protein"/>
</dbReference>
<dbReference type="SUPFAM" id="SSF52540">
    <property type="entry name" value="P-loop containing nucleoside triphosphate hydrolases"/>
    <property type="match status" value="1"/>
</dbReference>
<evidence type="ECO:0000256" key="1">
    <source>
        <dbReference type="ARBA" id="ARBA00004651"/>
    </source>
</evidence>
<dbReference type="Gene3D" id="3.40.50.300">
    <property type="entry name" value="P-loop containing nucleotide triphosphate hydrolases"/>
    <property type="match status" value="1"/>
</dbReference>
<organism evidence="8">
    <name type="scientific">uncultured prokaryote</name>
    <dbReference type="NCBI Taxonomy" id="198431"/>
    <lineage>
        <taxon>unclassified sequences</taxon>
        <taxon>environmental samples</taxon>
    </lineage>
</organism>
<evidence type="ECO:0000256" key="7">
    <source>
        <dbReference type="SAM" id="Phobius"/>
    </source>
</evidence>
<evidence type="ECO:0000256" key="4">
    <source>
        <dbReference type="ARBA" id="ARBA00022692"/>
    </source>
</evidence>
<dbReference type="Pfam" id="PF02534">
    <property type="entry name" value="T4SS-DNA_transf"/>
    <property type="match status" value="1"/>
</dbReference>
<evidence type="ECO:0000256" key="3">
    <source>
        <dbReference type="ARBA" id="ARBA00022475"/>
    </source>
</evidence>
<comment type="subcellular location">
    <subcellularLocation>
        <location evidence="1">Cell membrane</location>
        <topology evidence="1">Multi-pass membrane protein</topology>
    </subcellularLocation>
</comment>
<evidence type="ECO:0000256" key="5">
    <source>
        <dbReference type="ARBA" id="ARBA00022989"/>
    </source>
</evidence>
<keyword evidence="5 7" id="KW-1133">Transmembrane helix</keyword>
<name>A0A0H5PX16_9ZZZZ</name>
<reference evidence="8" key="2">
    <citation type="submission" date="2015-07" db="EMBL/GenBank/DDBJ databases">
        <title>Plasmids, circular viruses and viroids from rat gut.</title>
        <authorList>
            <person name="Jorgensen T.J."/>
            <person name="Hansen M.A."/>
            <person name="Xu Z."/>
            <person name="Tabak M.A."/>
            <person name="Sorensen S.J."/>
            <person name="Hansen L.H."/>
        </authorList>
    </citation>
    <scope>NUCLEOTIDE SEQUENCE</scope>
    <source>
        <plasmid evidence="8">pRGRH0180</plasmid>
    </source>
</reference>
<comment type="similarity">
    <text evidence="2">Belongs to the VirD4/TraG family.</text>
</comment>
<accession>A0A0H5PX16</accession>
<evidence type="ECO:0008006" key="9">
    <source>
        <dbReference type="Google" id="ProtNLM"/>
    </source>
</evidence>
<feature type="transmembrane region" description="Helical" evidence="7">
    <location>
        <begin position="44"/>
        <end position="68"/>
    </location>
</feature>
<dbReference type="GO" id="GO:0005886">
    <property type="term" value="C:plasma membrane"/>
    <property type="evidence" value="ECO:0007669"/>
    <property type="project" value="UniProtKB-SubCell"/>
</dbReference>
<evidence type="ECO:0000313" key="8">
    <source>
        <dbReference type="EMBL" id="CRY94128.1"/>
    </source>
</evidence>
<dbReference type="AlphaFoldDB" id="A0A0H5PX16"/>
<protein>
    <recommendedName>
        <fullName evidence="9">TraD/TraG TraM recognition site domain-containing protein</fullName>
    </recommendedName>
</protein>
<evidence type="ECO:0000256" key="2">
    <source>
        <dbReference type="ARBA" id="ARBA00008806"/>
    </source>
</evidence>
<dbReference type="InterPro" id="IPR027417">
    <property type="entry name" value="P-loop_NTPase"/>
</dbReference>